<dbReference type="PANTHER" id="PTHR34701">
    <property type="entry name" value="TRANSCRIPTIONAL REGULATOR MRAZ"/>
    <property type="match status" value="1"/>
</dbReference>
<evidence type="ECO:0000256" key="7">
    <source>
        <dbReference type="HAMAP-Rule" id="MF_01008"/>
    </source>
</evidence>
<dbReference type="InterPro" id="IPR037914">
    <property type="entry name" value="SpoVT-AbrB_sf"/>
</dbReference>
<comment type="similarity">
    <text evidence="7">Belongs to the MraZ family.</text>
</comment>
<comment type="caution">
    <text evidence="9">The sequence shown here is derived from an EMBL/GenBank/DDBJ whole genome shotgun (WGS) entry which is preliminary data.</text>
</comment>
<dbReference type="GO" id="GO:0000976">
    <property type="term" value="F:transcription cis-regulatory region binding"/>
    <property type="evidence" value="ECO:0007669"/>
    <property type="project" value="TreeGrafter"/>
</dbReference>
<evidence type="ECO:0000256" key="4">
    <source>
        <dbReference type="ARBA" id="ARBA00023015"/>
    </source>
</evidence>
<dbReference type="AlphaFoldDB" id="A0A4R6TZ59"/>
<gene>
    <name evidence="7" type="primary">mraZ</name>
    <name evidence="9" type="ORF">DFQ45_10365</name>
</gene>
<keyword evidence="3" id="KW-0677">Repeat</keyword>
<evidence type="ECO:0000256" key="5">
    <source>
        <dbReference type="ARBA" id="ARBA00023125"/>
    </source>
</evidence>
<proteinExistence type="inferred from homology"/>
<dbReference type="InterPro" id="IPR035644">
    <property type="entry name" value="MraZ_C"/>
</dbReference>
<dbReference type="InterPro" id="IPR035642">
    <property type="entry name" value="MraZ_N"/>
</dbReference>
<dbReference type="GO" id="GO:0003700">
    <property type="term" value="F:DNA-binding transcription factor activity"/>
    <property type="evidence" value="ECO:0007669"/>
    <property type="project" value="UniProtKB-UniRule"/>
</dbReference>
<comment type="subunit">
    <text evidence="7">Forms oligomers.</text>
</comment>
<keyword evidence="10" id="KW-1185">Reference proteome</keyword>
<dbReference type="Gene3D" id="3.40.1550.20">
    <property type="entry name" value="Transcriptional regulator MraZ domain"/>
    <property type="match status" value="1"/>
</dbReference>
<organism evidence="9 10">
    <name type="scientific">Thiopseudomonas denitrificans</name>
    <dbReference type="NCBI Taxonomy" id="1501432"/>
    <lineage>
        <taxon>Bacteria</taxon>
        <taxon>Pseudomonadati</taxon>
        <taxon>Pseudomonadota</taxon>
        <taxon>Gammaproteobacteria</taxon>
        <taxon>Pseudomonadales</taxon>
        <taxon>Pseudomonadaceae</taxon>
        <taxon>Thiopseudomonas</taxon>
    </lineage>
</organism>
<dbReference type="InterPro" id="IPR020603">
    <property type="entry name" value="MraZ_dom"/>
</dbReference>
<evidence type="ECO:0000256" key="1">
    <source>
        <dbReference type="ARBA" id="ARBA00013860"/>
    </source>
</evidence>
<evidence type="ECO:0000256" key="2">
    <source>
        <dbReference type="ARBA" id="ARBA00022490"/>
    </source>
</evidence>
<dbReference type="SUPFAM" id="SSF89447">
    <property type="entry name" value="AbrB/MazE/MraZ-like"/>
    <property type="match status" value="1"/>
</dbReference>
<keyword evidence="2 7" id="KW-0963">Cytoplasm</keyword>
<keyword evidence="5 7" id="KW-0238">DNA-binding</keyword>
<dbReference type="CDD" id="cd16321">
    <property type="entry name" value="MraZ_C"/>
    <property type="match status" value="1"/>
</dbReference>
<feature type="domain" description="SpoVT-AbrB" evidence="8">
    <location>
        <begin position="81"/>
        <end position="124"/>
    </location>
</feature>
<dbReference type="InterPro" id="IPR003444">
    <property type="entry name" value="MraZ"/>
</dbReference>
<evidence type="ECO:0000313" key="10">
    <source>
        <dbReference type="Proteomes" id="UP000294575"/>
    </source>
</evidence>
<dbReference type="Pfam" id="PF02381">
    <property type="entry name" value="MraZ"/>
    <property type="match status" value="2"/>
</dbReference>
<evidence type="ECO:0000256" key="6">
    <source>
        <dbReference type="ARBA" id="ARBA00023163"/>
    </source>
</evidence>
<reference evidence="9 10" key="1">
    <citation type="submission" date="2019-03" db="EMBL/GenBank/DDBJ databases">
        <title>Genomic Encyclopedia of Type Strains, Phase IV (KMG-IV): sequencing the most valuable type-strain genomes for metagenomic binning, comparative biology and taxonomic classification.</title>
        <authorList>
            <person name="Goeker M."/>
        </authorList>
    </citation>
    <scope>NUCLEOTIDE SEQUENCE [LARGE SCALE GENOMIC DNA]</scope>
    <source>
        <strain evidence="9 10">DSM 28679</strain>
    </source>
</reference>
<comment type="subcellular location">
    <subcellularLocation>
        <location evidence="7">Cytoplasm</location>
        <location evidence="7">Nucleoid</location>
    </subcellularLocation>
</comment>
<dbReference type="InterPro" id="IPR007159">
    <property type="entry name" value="SpoVT-AbrB_dom"/>
</dbReference>
<evidence type="ECO:0000259" key="8">
    <source>
        <dbReference type="PROSITE" id="PS51740"/>
    </source>
</evidence>
<dbReference type="GO" id="GO:0009295">
    <property type="term" value="C:nucleoid"/>
    <property type="evidence" value="ECO:0007669"/>
    <property type="project" value="UniProtKB-SubCell"/>
</dbReference>
<keyword evidence="4 7" id="KW-0805">Transcription regulation</keyword>
<dbReference type="EMBL" id="SNYK01000003">
    <property type="protein sequence ID" value="TDQ38901.1"/>
    <property type="molecule type" value="Genomic_DNA"/>
</dbReference>
<dbReference type="CDD" id="cd16320">
    <property type="entry name" value="MraZ_N"/>
    <property type="match status" value="1"/>
</dbReference>
<evidence type="ECO:0000256" key="3">
    <source>
        <dbReference type="ARBA" id="ARBA00022737"/>
    </source>
</evidence>
<dbReference type="PROSITE" id="PS51740">
    <property type="entry name" value="SPOVT_ABRB"/>
    <property type="match status" value="2"/>
</dbReference>
<dbReference type="Proteomes" id="UP000294575">
    <property type="component" value="Unassembled WGS sequence"/>
</dbReference>
<accession>A0A4R6TZ59</accession>
<dbReference type="HAMAP" id="MF_01008">
    <property type="entry name" value="MraZ"/>
    <property type="match status" value="1"/>
</dbReference>
<keyword evidence="6 7" id="KW-0804">Transcription</keyword>
<dbReference type="OrthoDB" id="9807753at2"/>
<dbReference type="InterPro" id="IPR038619">
    <property type="entry name" value="MraZ_sf"/>
</dbReference>
<dbReference type="PANTHER" id="PTHR34701:SF1">
    <property type="entry name" value="TRANSCRIPTIONAL REGULATOR MRAZ"/>
    <property type="match status" value="1"/>
</dbReference>
<dbReference type="RefSeq" id="WP_101497784.1">
    <property type="nucleotide sequence ID" value="NZ_LNJZ01000009.1"/>
</dbReference>
<feature type="domain" description="SpoVT-AbrB" evidence="8">
    <location>
        <begin position="5"/>
        <end position="52"/>
    </location>
</feature>
<sequence length="150" mass="17271">MFRGSSSINLDAKGRLAMPSRYRQELDERCAGQMVITIDLHEPCLCLYPLHEWERVETQIGRMSTMVPEARSLQRLLVGNAIDVELDGSGRFLVPPQLRSRVGLDKHVALVGMLHKFQIWDESKWQAQFEQDISFVQHNDIPEELRSLVL</sequence>
<dbReference type="GO" id="GO:2000143">
    <property type="term" value="P:negative regulation of DNA-templated transcription initiation"/>
    <property type="evidence" value="ECO:0007669"/>
    <property type="project" value="TreeGrafter"/>
</dbReference>
<dbReference type="NCBIfam" id="TIGR00242">
    <property type="entry name" value="division/cell wall cluster transcriptional repressor MraZ"/>
    <property type="match status" value="1"/>
</dbReference>
<name>A0A4R6TZ59_9GAMM</name>
<dbReference type="GO" id="GO:0005737">
    <property type="term" value="C:cytoplasm"/>
    <property type="evidence" value="ECO:0007669"/>
    <property type="project" value="UniProtKB-UniRule"/>
</dbReference>
<protein>
    <recommendedName>
        <fullName evidence="1 7">Transcriptional regulator MraZ</fullName>
    </recommendedName>
</protein>
<evidence type="ECO:0000313" key="9">
    <source>
        <dbReference type="EMBL" id="TDQ38901.1"/>
    </source>
</evidence>